<dbReference type="Proteomes" id="UP000319209">
    <property type="component" value="Chromosome"/>
</dbReference>
<evidence type="ECO:0000256" key="1">
    <source>
        <dbReference type="ARBA" id="ARBA00022729"/>
    </source>
</evidence>
<dbReference type="Pfam" id="PF00754">
    <property type="entry name" value="F5_F8_type_C"/>
    <property type="match status" value="1"/>
</dbReference>
<dbReference type="Pfam" id="PF14592">
    <property type="entry name" value="Chondroitinas_B"/>
    <property type="match status" value="1"/>
</dbReference>
<dbReference type="CDD" id="cd14948">
    <property type="entry name" value="BACON"/>
    <property type="match status" value="1"/>
</dbReference>
<dbReference type="Gene3D" id="2.60.120.260">
    <property type="entry name" value="Galactose-binding domain-like"/>
    <property type="match status" value="1"/>
</dbReference>
<dbReference type="InterPro" id="IPR012334">
    <property type="entry name" value="Pectin_lyas_fold"/>
</dbReference>
<dbReference type="CDD" id="cd14251">
    <property type="entry name" value="PL-6"/>
    <property type="match status" value="1"/>
</dbReference>
<dbReference type="Pfam" id="PF13004">
    <property type="entry name" value="BACON"/>
    <property type="match status" value="1"/>
</dbReference>
<dbReference type="InterPro" id="IPR026444">
    <property type="entry name" value="Secre_tail"/>
</dbReference>
<protein>
    <submittedName>
        <fullName evidence="3">T9SS type A sorting domain-containing protein</fullName>
    </submittedName>
</protein>
<feature type="domain" description="F5/8 type C" evidence="2">
    <location>
        <begin position="604"/>
        <end position="747"/>
    </location>
</feature>
<keyword evidence="4" id="KW-1185">Reference proteome</keyword>
<dbReference type="AlphaFoldDB" id="A0A516GQR5"/>
<dbReference type="InterPro" id="IPR024361">
    <property type="entry name" value="BACON"/>
</dbReference>
<dbReference type="EMBL" id="CP041637">
    <property type="protein sequence ID" value="QDO93858.1"/>
    <property type="molecule type" value="Genomic_DNA"/>
</dbReference>
<keyword evidence="1" id="KW-0732">Signal</keyword>
<dbReference type="InterPro" id="IPR013783">
    <property type="entry name" value="Ig-like_fold"/>
</dbReference>
<evidence type="ECO:0000313" key="3">
    <source>
        <dbReference type="EMBL" id="QDO93858.1"/>
    </source>
</evidence>
<sequence length="838" mass="93120">MTNNYSLLRSINYGLNKQHLLFLMLSLFAFCVSAQTYIEDLDELEDLLDNVTAGDVFIIKNGTYNDFELSISEKHGNSGSPIVIQAETVGGVTLTGESHFVFKKSSYITLQGFIFDCEGDNSLVKLEGSNNIRITRNVFELKTEESIKWVYIGGIWDDHTFQYTSHNNRIDHNTFQNKTTPGHYITIDGTNDGDSDFRQSTYDRIDHNYFKNNGPRAENEQESIRIGWSEMSKSSGYTTVEFNLFEDCDGDPEIVSVKSCDNVVRHNTFRKSYGTLSLRHGNRNRIEGNYFFGDDKEIGTSNTGSTLYTGGIRVYGTDHIIINNYFENLEGTRWDAPITITQGDAIDGESSSLSKHFRAERVTIAYNTLVNNTYGIEIGFDNNGNYSKKVKDVMFANNLVIGKTNSLVNYVDGNDQGDGVSWSNNLMYPEGDAILISDNSTFNNNEVTVENPNLEFTNGVWKSTAASPLFTSGTTSVMVNEDIEGQNRPTESNAGADHFSTESVRYAPLEPEDVGPYSDEGELEEVDQLSIAAIDIFTAEAGTQETAVTSNMAWDVSVDQDWISASPTNGENNETIEIMVSENTTTEERTGTLTIASSTLTRTITITQMGKDPSDGLDLLDPDTVFASAAQDSNGPENTLDDDFDTRWSAEGDGQTITYDLGEINTVSLLKIAFHNGTSRKTYFEIAVSENGTEFTTLTNRLESSGTTDEYENFILNATTARYVQIIGYGNENSAWTSITEVRIYGTEDRLSVSENSLTKTLKVFPNPAQKELHILDTKQQLSRIEVYNIQGQKILSQPLQVGLETTINVSSFAAGTYILKASNSNNETTFKRFIINN</sequence>
<evidence type="ECO:0000259" key="2">
    <source>
        <dbReference type="PROSITE" id="PS50022"/>
    </source>
</evidence>
<dbReference type="OrthoDB" id="6475864at2"/>
<dbReference type="Pfam" id="PF18962">
    <property type="entry name" value="Por_Secre_tail"/>
    <property type="match status" value="1"/>
</dbReference>
<organism evidence="3 4">
    <name type="scientific">Formosa sediminum</name>
    <dbReference type="NCBI Taxonomy" id="2594004"/>
    <lineage>
        <taxon>Bacteria</taxon>
        <taxon>Pseudomonadati</taxon>
        <taxon>Bacteroidota</taxon>
        <taxon>Flavobacteriia</taxon>
        <taxon>Flavobacteriales</taxon>
        <taxon>Flavobacteriaceae</taxon>
        <taxon>Formosa</taxon>
    </lineage>
</organism>
<name>A0A516GQR5_9FLAO</name>
<dbReference type="PROSITE" id="PS50022">
    <property type="entry name" value="FA58C_3"/>
    <property type="match status" value="1"/>
</dbReference>
<evidence type="ECO:0000313" key="4">
    <source>
        <dbReference type="Proteomes" id="UP000319209"/>
    </source>
</evidence>
<dbReference type="InterPro" id="IPR008979">
    <property type="entry name" value="Galactose-bd-like_sf"/>
</dbReference>
<proteinExistence type="predicted"/>
<dbReference type="InterPro" id="IPR039513">
    <property type="entry name" value="PL-6"/>
</dbReference>
<dbReference type="RefSeq" id="WP_143380747.1">
    <property type="nucleotide sequence ID" value="NZ_CP041637.1"/>
</dbReference>
<accession>A0A516GQR5</accession>
<dbReference type="NCBIfam" id="TIGR04183">
    <property type="entry name" value="Por_Secre_tail"/>
    <property type="match status" value="1"/>
</dbReference>
<reference evidence="3 4" key="1">
    <citation type="submission" date="2019-07" db="EMBL/GenBank/DDBJ databases">
        <title>Genome sequencing for Formosa sp. PS13.</title>
        <authorList>
            <person name="Park S.-J."/>
        </authorList>
    </citation>
    <scope>NUCLEOTIDE SEQUENCE [LARGE SCALE GENOMIC DNA]</scope>
    <source>
        <strain evidence="3 4">PS13</strain>
    </source>
</reference>
<gene>
    <name evidence="3" type="ORF">FNB79_07640</name>
</gene>
<dbReference type="InterPro" id="IPR006626">
    <property type="entry name" value="PbH1"/>
</dbReference>
<dbReference type="SUPFAM" id="SSF49785">
    <property type="entry name" value="Galactose-binding domain-like"/>
    <property type="match status" value="1"/>
</dbReference>
<dbReference type="SUPFAM" id="SSF51126">
    <property type="entry name" value="Pectin lyase-like"/>
    <property type="match status" value="1"/>
</dbReference>
<dbReference type="Gene3D" id="2.160.20.10">
    <property type="entry name" value="Single-stranded right-handed beta-helix, Pectin lyase-like"/>
    <property type="match status" value="1"/>
</dbReference>
<dbReference type="Gene3D" id="2.60.40.10">
    <property type="entry name" value="Immunoglobulins"/>
    <property type="match status" value="1"/>
</dbReference>
<dbReference type="KEGG" id="fop:FNB79_07640"/>
<dbReference type="InterPro" id="IPR000421">
    <property type="entry name" value="FA58C"/>
</dbReference>
<dbReference type="InterPro" id="IPR011050">
    <property type="entry name" value="Pectin_lyase_fold/virulence"/>
</dbReference>
<dbReference type="SMART" id="SM00710">
    <property type="entry name" value="PbH1"/>
    <property type="match status" value="4"/>
</dbReference>